<dbReference type="GO" id="GO:0008199">
    <property type="term" value="F:ferric iron binding"/>
    <property type="evidence" value="ECO:0007669"/>
    <property type="project" value="TreeGrafter"/>
</dbReference>
<organism evidence="1 2">
    <name type="scientific">Desulfovibrio subterraneus</name>
    <dbReference type="NCBI Taxonomy" id="2718620"/>
    <lineage>
        <taxon>Bacteria</taxon>
        <taxon>Pseudomonadati</taxon>
        <taxon>Thermodesulfobacteriota</taxon>
        <taxon>Desulfovibrionia</taxon>
        <taxon>Desulfovibrionales</taxon>
        <taxon>Desulfovibrionaceae</taxon>
        <taxon>Desulfovibrio</taxon>
    </lineage>
</organism>
<dbReference type="GO" id="GO:0051604">
    <property type="term" value="P:protein maturation"/>
    <property type="evidence" value="ECO:0007669"/>
    <property type="project" value="TreeGrafter"/>
</dbReference>
<protein>
    <submittedName>
        <fullName evidence="1">Formate dehydrogenase formation protein FdhE</fullName>
    </submittedName>
</protein>
<dbReference type="EMBL" id="BLVO01000013">
    <property type="protein sequence ID" value="GFM33322.1"/>
    <property type="molecule type" value="Genomic_DNA"/>
</dbReference>
<evidence type="ECO:0000313" key="1">
    <source>
        <dbReference type="EMBL" id="GFM33322.1"/>
    </source>
</evidence>
<proteinExistence type="predicted"/>
<dbReference type="GO" id="GO:0005829">
    <property type="term" value="C:cytosol"/>
    <property type="evidence" value="ECO:0007669"/>
    <property type="project" value="TreeGrafter"/>
</dbReference>
<dbReference type="Proteomes" id="UP000503840">
    <property type="component" value="Unassembled WGS sequence"/>
</dbReference>
<evidence type="ECO:0000313" key="2">
    <source>
        <dbReference type="Proteomes" id="UP000503840"/>
    </source>
</evidence>
<dbReference type="InterPro" id="IPR006452">
    <property type="entry name" value="Formate_DH_accessory"/>
</dbReference>
<dbReference type="CDD" id="cd16341">
    <property type="entry name" value="FdhE"/>
    <property type="match status" value="1"/>
</dbReference>
<gene>
    <name evidence="1" type="ORF">DSM101010T_16870</name>
</gene>
<dbReference type="SUPFAM" id="SSF144020">
    <property type="entry name" value="FdhE-like"/>
    <property type="match status" value="1"/>
</dbReference>
<keyword evidence="2" id="KW-1185">Reference proteome</keyword>
<comment type="caution">
    <text evidence="1">The sequence shown here is derived from an EMBL/GenBank/DDBJ whole genome shotgun (WGS) entry which is preliminary data.</text>
</comment>
<accession>A0A7J0BJB7</accession>
<name>A0A7J0BJB7_9BACT</name>
<sequence>MDAQYLAKRKPAPQTLADICERRPALASVLTIFIPLYTAREELRESLQPLVSPLPELSEPNAEFLANGVPLLANAGFDWIDAAFKKAAHDILPQLEAVEGLREDLKTFAEGLEKGTLIPPKLTQTYLSSDAKTLATMLENHAQSTAVGAFLTQQILGPVLQAARMKSVEPDLQTWRQGYCPVCGSFPSVGCLSRPDPDQSEFLKGGGGHKYLHCSLCGHDWRFRRGACPGCSNEDPGAIEYMRAKESPWERVELCRKCNTYVGALDLRETTESPDLDAAAIGLMHLDLLAAAEGLRPLAPSLWNTFD</sequence>
<dbReference type="PANTHER" id="PTHR37689">
    <property type="entry name" value="PROTEIN FDHE"/>
    <property type="match status" value="1"/>
</dbReference>
<dbReference type="InterPro" id="IPR024064">
    <property type="entry name" value="FdhE-like_sf"/>
</dbReference>
<dbReference type="Gene3D" id="3.90.1670.10">
    <property type="entry name" value="FdhE-like domain"/>
    <property type="match status" value="1"/>
</dbReference>
<dbReference type="RefSeq" id="WP_174404990.1">
    <property type="nucleotide sequence ID" value="NZ_BLVO01000013.1"/>
</dbReference>
<dbReference type="PANTHER" id="PTHR37689:SF1">
    <property type="entry name" value="PROTEIN FDHE"/>
    <property type="match status" value="1"/>
</dbReference>
<dbReference type="AlphaFoldDB" id="A0A7J0BJB7"/>
<reference evidence="1 2" key="1">
    <citation type="submission" date="2020-05" db="EMBL/GenBank/DDBJ databases">
        <title>Draft genome sequence of Desulfovibrio sp. strain HN2T.</title>
        <authorList>
            <person name="Ueno A."/>
            <person name="Tamazawa S."/>
            <person name="Tamamura S."/>
            <person name="Murakami T."/>
            <person name="Kiyama T."/>
            <person name="Inomata H."/>
            <person name="Amano Y."/>
            <person name="Miyakawa K."/>
            <person name="Tamaki H."/>
            <person name="Naganuma T."/>
            <person name="Kaneko K."/>
        </authorList>
    </citation>
    <scope>NUCLEOTIDE SEQUENCE [LARGE SCALE GENOMIC DNA]</scope>
    <source>
        <strain evidence="1 2">HN2</strain>
    </source>
</reference>